<dbReference type="GO" id="GO:0003697">
    <property type="term" value="F:single-stranded DNA binding"/>
    <property type="evidence" value="ECO:0007669"/>
    <property type="project" value="TreeGrafter"/>
</dbReference>
<dbReference type="SUPFAM" id="SSF56219">
    <property type="entry name" value="DNase I-like"/>
    <property type="match status" value="1"/>
</dbReference>
<dbReference type="Pfam" id="PF03372">
    <property type="entry name" value="Exo_endo_phos"/>
    <property type="match status" value="1"/>
</dbReference>
<dbReference type="PANTHER" id="PTHR15822">
    <property type="entry name" value="TRAF AND TNF RECEPTOR-ASSOCIATED PROTEIN"/>
    <property type="match status" value="1"/>
</dbReference>
<proteinExistence type="predicted"/>
<evidence type="ECO:0000259" key="2">
    <source>
        <dbReference type="Pfam" id="PF03372"/>
    </source>
</evidence>
<name>A0A8T0WCU5_PANVG</name>
<dbReference type="GO" id="GO:0006302">
    <property type="term" value="P:double-strand break repair"/>
    <property type="evidence" value="ECO:0007669"/>
    <property type="project" value="TreeGrafter"/>
</dbReference>
<dbReference type="InterPro" id="IPR005135">
    <property type="entry name" value="Endo/exonuclease/phosphatase"/>
</dbReference>
<protein>
    <recommendedName>
        <fullName evidence="2">Endonuclease/exonuclease/phosphatase domain-containing protein</fullName>
    </recommendedName>
</protein>
<dbReference type="InterPro" id="IPR051547">
    <property type="entry name" value="TDP2-like"/>
</dbReference>
<evidence type="ECO:0000313" key="4">
    <source>
        <dbReference type="Proteomes" id="UP000823388"/>
    </source>
</evidence>
<evidence type="ECO:0000313" key="3">
    <source>
        <dbReference type="EMBL" id="KAG2645620.1"/>
    </source>
</evidence>
<evidence type="ECO:0000256" key="1">
    <source>
        <dbReference type="ARBA" id="ARBA00022801"/>
    </source>
</evidence>
<gene>
    <name evidence="3" type="ORF">PVAP13_2KG435200</name>
</gene>
<reference evidence="3" key="1">
    <citation type="submission" date="2020-05" db="EMBL/GenBank/DDBJ databases">
        <title>WGS assembly of Panicum virgatum.</title>
        <authorList>
            <person name="Lovell J.T."/>
            <person name="Jenkins J."/>
            <person name="Shu S."/>
            <person name="Juenger T.E."/>
            <person name="Schmutz J."/>
        </authorList>
    </citation>
    <scope>NUCLEOTIDE SEQUENCE</scope>
    <source>
        <strain evidence="3">AP13</strain>
    </source>
</reference>
<keyword evidence="4" id="KW-1185">Reference proteome</keyword>
<dbReference type="Proteomes" id="UP000823388">
    <property type="component" value="Chromosome 2K"/>
</dbReference>
<organism evidence="3 4">
    <name type="scientific">Panicum virgatum</name>
    <name type="common">Blackwell switchgrass</name>
    <dbReference type="NCBI Taxonomy" id="38727"/>
    <lineage>
        <taxon>Eukaryota</taxon>
        <taxon>Viridiplantae</taxon>
        <taxon>Streptophyta</taxon>
        <taxon>Embryophyta</taxon>
        <taxon>Tracheophyta</taxon>
        <taxon>Spermatophyta</taxon>
        <taxon>Magnoliopsida</taxon>
        <taxon>Liliopsida</taxon>
        <taxon>Poales</taxon>
        <taxon>Poaceae</taxon>
        <taxon>PACMAD clade</taxon>
        <taxon>Panicoideae</taxon>
        <taxon>Panicodae</taxon>
        <taxon>Paniceae</taxon>
        <taxon>Panicinae</taxon>
        <taxon>Panicum</taxon>
        <taxon>Panicum sect. Hiantes</taxon>
    </lineage>
</organism>
<sequence length="138" mass="16179">MADATKQIKFLTYNVWSREDVFVYKRMRAIGALVEKHNPDVIFFQEIMPYIRSIFEDRPWWKKYHCSPLSKLPLDNFGRWKFANSPTGRGYLEADVTPDPATTKPVIRVATTQFERPSPPAPMRCVERYAQAEHASRR</sequence>
<comment type="caution">
    <text evidence="3">The sequence shown here is derived from an EMBL/GenBank/DDBJ whole genome shotgun (WGS) entry which is preliminary data.</text>
</comment>
<feature type="domain" description="Endonuclease/exonuclease/phosphatase" evidence="2">
    <location>
        <begin position="11"/>
        <end position="114"/>
    </location>
</feature>
<dbReference type="EMBL" id="CM029039">
    <property type="protein sequence ID" value="KAG2645620.1"/>
    <property type="molecule type" value="Genomic_DNA"/>
</dbReference>
<accession>A0A8T0WCU5</accession>
<dbReference type="PANTHER" id="PTHR15822:SF24">
    <property type="entry name" value="ENDONUCLEASE_EXONUCLEASE_PHOSPHATASE DOMAIN-CONTAINING PROTEIN"/>
    <property type="match status" value="1"/>
</dbReference>
<dbReference type="GO" id="GO:0005737">
    <property type="term" value="C:cytoplasm"/>
    <property type="evidence" value="ECO:0007669"/>
    <property type="project" value="TreeGrafter"/>
</dbReference>
<dbReference type="InterPro" id="IPR036691">
    <property type="entry name" value="Endo/exonu/phosph_ase_sf"/>
</dbReference>
<dbReference type="AlphaFoldDB" id="A0A8T0WCU5"/>
<keyword evidence="1" id="KW-0378">Hydrolase</keyword>
<dbReference type="Gene3D" id="3.60.10.10">
    <property type="entry name" value="Endonuclease/exonuclease/phosphatase"/>
    <property type="match status" value="1"/>
</dbReference>
<dbReference type="GO" id="GO:0070260">
    <property type="term" value="F:5'-tyrosyl-DNA phosphodiesterase activity"/>
    <property type="evidence" value="ECO:0007669"/>
    <property type="project" value="TreeGrafter"/>
</dbReference>